<evidence type="ECO:0000256" key="2">
    <source>
        <dbReference type="ARBA" id="ARBA00005582"/>
    </source>
</evidence>
<comment type="cofactor">
    <cofactor evidence="1">
        <name>Mg(2+)</name>
        <dbReference type="ChEBI" id="CHEBI:18420"/>
    </cofactor>
</comment>
<dbReference type="InterPro" id="IPR015797">
    <property type="entry name" value="NUDIX_hydrolase-like_dom_sf"/>
</dbReference>
<dbReference type="GO" id="GO:0005737">
    <property type="term" value="C:cytoplasm"/>
    <property type="evidence" value="ECO:0007669"/>
    <property type="project" value="TreeGrafter"/>
</dbReference>
<keyword evidence="3" id="KW-0479">Metal-binding</keyword>
<dbReference type="GO" id="GO:0046872">
    <property type="term" value="F:metal ion binding"/>
    <property type="evidence" value="ECO:0007669"/>
    <property type="project" value="UniProtKB-KW"/>
</dbReference>
<name>A0A7S4QSH4_9STRA</name>
<keyword evidence="4" id="KW-0378">Hydrolase</keyword>
<proteinExistence type="inferred from homology"/>
<dbReference type="PANTHER" id="PTHR43758:SF2">
    <property type="entry name" value="OXIDIZED PURINE NUCLEOSIDE TRIPHOSPHATE HYDROLASE"/>
    <property type="match status" value="1"/>
</dbReference>
<organism evidence="6">
    <name type="scientific">Ditylum brightwellii</name>
    <dbReference type="NCBI Taxonomy" id="49249"/>
    <lineage>
        <taxon>Eukaryota</taxon>
        <taxon>Sar</taxon>
        <taxon>Stramenopiles</taxon>
        <taxon>Ochrophyta</taxon>
        <taxon>Bacillariophyta</taxon>
        <taxon>Mediophyceae</taxon>
        <taxon>Lithodesmiophycidae</taxon>
        <taxon>Lithodesmiales</taxon>
        <taxon>Lithodesmiaceae</taxon>
        <taxon>Ditylum</taxon>
    </lineage>
</organism>
<keyword evidence="5" id="KW-0460">Magnesium</keyword>
<evidence type="ECO:0000256" key="5">
    <source>
        <dbReference type="ARBA" id="ARBA00022842"/>
    </source>
</evidence>
<dbReference type="EMBL" id="HBNS01008946">
    <property type="protein sequence ID" value="CAE4592549.1"/>
    <property type="molecule type" value="Transcribed_RNA"/>
</dbReference>
<evidence type="ECO:0000256" key="3">
    <source>
        <dbReference type="ARBA" id="ARBA00022723"/>
    </source>
</evidence>
<dbReference type="Gene3D" id="3.90.79.10">
    <property type="entry name" value="Nucleoside Triphosphate Pyrophosphohydrolase"/>
    <property type="match status" value="1"/>
</dbReference>
<reference evidence="6" key="1">
    <citation type="submission" date="2021-01" db="EMBL/GenBank/DDBJ databases">
        <authorList>
            <person name="Corre E."/>
            <person name="Pelletier E."/>
            <person name="Niang G."/>
            <person name="Scheremetjew M."/>
            <person name="Finn R."/>
            <person name="Kale V."/>
            <person name="Holt S."/>
            <person name="Cochrane G."/>
            <person name="Meng A."/>
            <person name="Brown T."/>
            <person name="Cohen L."/>
        </authorList>
    </citation>
    <scope>NUCLEOTIDE SEQUENCE</scope>
    <source>
        <strain evidence="6">GSO104</strain>
    </source>
</reference>
<accession>A0A7S4QSH4</accession>
<comment type="similarity">
    <text evidence="2">Belongs to the Nudix hydrolase family.</text>
</comment>
<sequence length="309" mass="34968">MWSFQCRTANAICSRAQFIARSVSLLTSYGQSTTRHCSANPIIQSCGKNIDWNYSDQHSLKRVFSSIASSTTESSNFTNILPLSRLGVSHKTLGSYLASIYPDVARTGVSLPRLKSKEYTLIVVTESRLRRILLGRKLRGFGEGFFNSFGGHLDYDIDPTPTHGAVRELAEEANINIPLDIMNEGAVGTLRFTFDDKKEKQMVVNLYRVDLVCEKDSQCDSSRVIRDDEDGMLPAVCINPSIVRACDEMEPQWFDNWDDIPLNNMFADDSIWLTKILSSDRHLRFDGWFHFCPGGTEINSIMHHHLVFK</sequence>
<gene>
    <name evidence="6" type="ORF">DBRI00130_LOCUS7233</name>
</gene>
<dbReference type="GO" id="GO:0008413">
    <property type="term" value="F:8-oxo-7,8-dihydroguanosine triphosphate pyrophosphatase activity"/>
    <property type="evidence" value="ECO:0007669"/>
    <property type="project" value="TreeGrafter"/>
</dbReference>
<dbReference type="PANTHER" id="PTHR43758">
    <property type="entry name" value="7,8-DIHYDRO-8-OXOGUANINE TRIPHOSPHATASE"/>
    <property type="match status" value="1"/>
</dbReference>
<dbReference type="SUPFAM" id="SSF55811">
    <property type="entry name" value="Nudix"/>
    <property type="match status" value="1"/>
</dbReference>
<evidence type="ECO:0008006" key="7">
    <source>
        <dbReference type="Google" id="ProtNLM"/>
    </source>
</evidence>
<evidence type="ECO:0000256" key="1">
    <source>
        <dbReference type="ARBA" id="ARBA00001946"/>
    </source>
</evidence>
<evidence type="ECO:0000256" key="4">
    <source>
        <dbReference type="ARBA" id="ARBA00022801"/>
    </source>
</evidence>
<dbReference type="GO" id="GO:0042262">
    <property type="term" value="P:DNA protection"/>
    <property type="evidence" value="ECO:0007669"/>
    <property type="project" value="TreeGrafter"/>
</dbReference>
<dbReference type="AlphaFoldDB" id="A0A7S4QSH4"/>
<dbReference type="CDD" id="cd03427">
    <property type="entry name" value="NUDIX_MTH1_Nudt1"/>
    <property type="match status" value="1"/>
</dbReference>
<protein>
    <recommendedName>
        <fullName evidence="7">Nudix hydrolase domain-containing protein</fullName>
    </recommendedName>
</protein>
<evidence type="ECO:0000313" key="6">
    <source>
        <dbReference type="EMBL" id="CAE4592549.1"/>
    </source>
</evidence>